<evidence type="ECO:0000313" key="2">
    <source>
        <dbReference type="Proteomes" id="UP001156140"/>
    </source>
</evidence>
<dbReference type="NCBIfam" id="TIGR03661">
    <property type="entry name" value="T1SS_VCA0849"/>
    <property type="match status" value="1"/>
</dbReference>
<name>A0AA41QLF7_9HYPH</name>
<accession>A0AA41QLF7</accession>
<dbReference type="EMBL" id="JALAZD010000001">
    <property type="protein sequence ID" value="MCI0126680.1"/>
    <property type="molecule type" value="Genomic_DNA"/>
</dbReference>
<reference evidence="1" key="1">
    <citation type="submission" date="2022-03" db="EMBL/GenBank/DDBJ databases">
        <title>The complete genome sequence of a Methyloterrigena soli.</title>
        <authorList>
            <person name="Zi Z."/>
        </authorList>
    </citation>
    <scope>NUCLEOTIDE SEQUENCE</scope>
    <source>
        <strain evidence="1">M48</strain>
    </source>
</reference>
<evidence type="ECO:0000313" key="1">
    <source>
        <dbReference type="EMBL" id="MCI0126680.1"/>
    </source>
</evidence>
<keyword evidence="2" id="KW-1185">Reference proteome</keyword>
<protein>
    <submittedName>
        <fullName evidence="1">Type I secretion C-terminal target domain-containing protein</fullName>
    </submittedName>
</protein>
<proteinExistence type="predicted"/>
<organism evidence="1 2">
    <name type="scientific">Paradevosia shaoguanensis</name>
    <dbReference type="NCBI Taxonomy" id="1335043"/>
    <lineage>
        <taxon>Bacteria</taxon>
        <taxon>Pseudomonadati</taxon>
        <taxon>Pseudomonadota</taxon>
        <taxon>Alphaproteobacteria</taxon>
        <taxon>Hyphomicrobiales</taxon>
        <taxon>Devosiaceae</taxon>
        <taxon>Paradevosia</taxon>
    </lineage>
</organism>
<gene>
    <name evidence="1" type="ORF">ML536_07565</name>
</gene>
<dbReference type="AlphaFoldDB" id="A0AA41QLF7"/>
<dbReference type="InterPro" id="IPR019960">
    <property type="entry name" value="T1SS_VCA0849"/>
</dbReference>
<sequence length="92" mass="9355">MSDLNTADLIVDYSGAQGDKVDLSALFTVASGGNVNDYVHYDASTGVLSVDANGAAGGTGFVAVATLDNHPAAVTIIFEDNQGLHEITANNV</sequence>
<comment type="caution">
    <text evidence="1">The sequence shown here is derived from an EMBL/GenBank/DDBJ whole genome shotgun (WGS) entry which is preliminary data.</text>
</comment>
<dbReference type="Proteomes" id="UP001156140">
    <property type="component" value="Unassembled WGS sequence"/>
</dbReference>